<dbReference type="SUPFAM" id="SSF49562">
    <property type="entry name" value="C2 domain (Calcium/lipid-binding domain, CaLB)"/>
    <property type="match status" value="1"/>
</dbReference>
<dbReference type="InterPro" id="IPR011993">
    <property type="entry name" value="PH-like_dom_sf"/>
</dbReference>
<dbReference type="Gene3D" id="2.30.42.10">
    <property type="match status" value="1"/>
</dbReference>
<evidence type="ECO:0008006" key="8">
    <source>
        <dbReference type="Google" id="ProtNLM"/>
    </source>
</evidence>
<feature type="compositionally biased region" description="Polar residues" evidence="1">
    <location>
        <begin position="44"/>
        <end position="86"/>
    </location>
</feature>
<proteinExistence type="predicted"/>
<feature type="compositionally biased region" description="Low complexity" evidence="1">
    <location>
        <begin position="707"/>
        <end position="723"/>
    </location>
</feature>
<dbReference type="InterPro" id="IPR000008">
    <property type="entry name" value="C2_dom"/>
</dbReference>
<dbReference type="SMART" id="SM00228">
    <property type="entry name" value="PDZ"/>
    <property type="match status" value="1"/>
</dbReference>
<dbReference type="InterPro" id="IPR001849">
    <property type="entry name" value="PH_domain"/>
</dbReference>
<dbReference type="PROSITE" id="PS50106">
    <property type="entry name" value="PDZ"/>
    <property type="match status" value="1"/>
</dbReference>
<dbReference type="InterPro" id="IPR001478">
    <property type="entry name" value="PDZ"/>
</dbReference>
<sequence length="883" mass="100241">MTLIDYAVTTPYSPYYQSIMEHVYEEIASPIKQMRLEDDVCSLQPDSSYPQSSSTPKANHSCPSRTSSGTEDSHPGSCSSQHSNQGRPFGVLVPNNNNQRLVPKSKTKPLKVLQNQGQLKISAYMNFGLLTVHVVQGRHLSSKQRPLCDSFVKMSLIPDDSKRCRCKTDVRGETNNPLYDDKFSFELLEEDYHKRLYISVWNKDQSTSMCEFLGCMSFGVRHLLNPNKDITGWYYLLTEEIGRKKHLQVSSKQRSLQVKHQPVPPVNQDVWGMESLTITLERGKHGYGFSVVEESPVKVGRVDRASPAETAGLHPGDCIIKVNGQNVSRSQAGSVAKLVKNGGQHLIVEVQRLKQVSSETLDKTEVNKQPSMSAYDYLPMRELQNYQNYRAMQNYQNIDCNTYQNMHTRKLTDFPRVPVYQQNVRVTEYQNIGGLDYPINRVPDYQNKNYVAMRNTRDSHDGSDADYSDNDCKENEFSVDEGIYSLPSNLITSTPLPLLCNGYQTVQSTEKRRQEAIHRLLTVEMDFIDLMHAGMQRYSRPLRHCILSQLQHSALFQNVEKLVTISEYHVKQMQDNMNSSDTDTSTSVSSSDNGHQFVQHLCMIYQSKVNMICQAYDLYSRGIAGANQSLAELRKNPEFIKFVKEPKLQSSQPSINNQSRDFQGLKHVVEVLQECVNGISNYSCVDRVLSLSSLTSSSASEGHKSRSSSSDSSSSHPSKVPVSCSLRSMDSEVMRIQDKLIFPPNVPVFQLCKEERHLIYAGELFKCEGNQWMKVHVMLFSDLLVETEHDRDGHMKVIHEPLNLKDLNGIEALRSHGTEFVLHFLLRDFATNQMRHAKLIFRAPNMEQKFTWKSLLEQKVTSAGGTLQHFSSMSDCSETGVLI</sequence>
<dbReference type="PROSITE" id="PS50004">
    <property type="entry name" value="C2"/>
    <property type="match status" value="1"/>
</dbReference>
<feature type="region of interest" description="Disordered" evidence="1">
    <location>
        <begin position="697"/>
        <end position="723"/>
    </location>
</feature>
<dbReference type="SMART" id="SM00233">
    <property type="entry name" value="PH"/>
    <property type="match status" value="1"/>
</dbReference>
<feature type="domain" description="C2" evidence="3">
    <location>
        <begin position="115"/>
        <end position="234"/>
    </location>
</feature>
<dbReference type="Gene3D" id="1.20.900.10">
    <property type="entry name" value="Dbl homology (DH) domain"/>
    <property type="match status" value="1"/>
</dbReference>
<evidence type="ECO:0000259" key="3">
    <source>
        <dbReference type="PROSITE" id="PS50004"/>
    </source>
</evidence>
<feature type="domain" description="PH" evidence="2">
    <location>
        <begin position="757"/>
        <end position="861"/>
    </location>
</feature>
<protein>
    <recommendedName>
        <fullName evidence="8">Regulator of G-protein signaling 3</fullName>
    </recommendedName>
</protein>
<dbReference type="GO" id="GO:0005634">
    <property type="term" value="C:nucleus"/>
    <property type="evidence" value="ECO:0007669"/>
    <property type="project" value="TreeGrafter"/>
</dbReference>
<evidence type="ECO:0000259" key="4">
    <source>
        <dbReference type="PROSITE" id="PS50010"/>
    </source>
</evidence>
<dbReference type="InterPro" id="IPR000219">
    <property type="entry name" value="DH_dom"/>
</dbReference>
<dbReference type="Pfam" id="PF17820">
    <property type="entry name" value="PDZ_6"/>
    <property type="match status" value="1"/>
</dbReference>
<feature type="domain" description="PDZ" evidence="5">
    <location>
        <begin position="277"/>
        <end position="354"/>
    </location>
</feature>
<evidence type="ECO:0000259" key="5">
    <source>
        <dbReference type="PROSITE" id="PS50106"/>
    </source>
</evidence>
<dbReference type="GO" id="GO:0005886">
    <property type="term" value="C:plasma membrane"/>
    <property type="evidence" value="ECO:0007669"/>
    <property type="project" value="TreeGrafter"/>
</dbReference>
<dbReference type="InterPro" id="IPR035892">
    <property type="entry name" value="C2_domain_sf"/>
</dbReference>
<feature type="region of interest" description="Disordered" evidence="1">
    <location>
        <begin position="42"/>
        <end position="102"/>
    </location>
</feature>
<dbReference type="AlphaFoldDB" id="A0A6J8AY99"/>
<dbReference type="OrthoDB" id="2272012at2759"/>
<dbReference type="InterPro" id="IPR041489">
    <property type="entry name" value="PDZ_6"/>
</dbReference>
<dbReference type="Pfam" id="PF00168">
    <property type="entry name" value="C2"/>
    <property type="match status" value="1"/>
</dbReference>
<dbReference type="PANTHER" id="PTHR46848">
    <property type="entry name" value="REGULATOR OF G-PROTEIN SIGNALING 3"/>
    <property type="match status" value="1"/>
</dbReference>
<reference evidence="6 7" key="1">
    <citation type="submission" date="2020-06" db="EMBL/GenBank/DDBJ databases">
        <authorList>
            <person name="Li R."/>
            <person name="Bekaert M."/>
        </authorList>
    </citation>
    <scope>NUCLEOTIDE SEQUENCE [LARGE SCALE GENOMIC DNA]</scope>
    <source>
        <strain evidence="7">wild</strain>
    </source>
</reference>
<dbReference type="Gene3D" id="2.60.40.150">
    <property type="entry name" value="C2 domain"/>
    <property type="match status" value="1"/>
</dbReference>
<evidence type="ECO:0000259" key="2">
    <source>
        <dbReference type="PROSITE" id="PS50003"/>
    </source>
</evidence>
<keyword evidence="7" id="KW-1185">Reference proteome</keyword>
<dbReference type="GO" id="GO:0005085">
    <property type="term" value="F:guanyl-nucleotide exchange factor activity"/>
    <property type="evidence" value="ECO:0007669"/>
    <property type="project" value="InterPro"/>
</dbReference>
<dbReference type="InterPro" id="IPR036034">
    <property type="entry name" value="PDZ_sf"/>
</dbReference>
<dbReference type="Gene3D" id="2.30.29.30">
    <property type="entry name" value="Pleckstrin-homology domain (PH domain)/Phosphotyrosine-binding domain (PTB)"/>
    <property type="match status" value="1"/>
</dbReference>
<evidence type="ECO:0000313" key="7">
    <source>
        <dbReference type="Proteomes" id="UP000507470"/>
    </source>
</evidence>
<evidence type="ECO:0000256" key="1">
    <source>
        <dbReference type="SAM" id="MobiDB-lite"/>
    </source>
</evidence>
<dbReference type="InterPro" id="IPR035899">
    <property type="entry name" value="DBL_dom_sf"/>
</dbReference>
<feature type="domain" description="DH" evidence="4">
    <location>
        <begin position="512"/>
        <end position="645"/>
    </location>
</feature>
<dbReference type="SUPFAM" id="SSF48065">
    <property type="entry name" value="DBL homology domain (DH-domain)"/>
    <property type="match status" value="1"/>
</dbReference>
<dbReference type="EMBL" id="CACVKT020002154">
    <property type="protein sequence ID" value="CAC5375660.1"/>
    <property type="molecule type" value="Genomic_DNA"/>
</dbReference>
<dbReference type="SUPFAM" id="SSF50156">
    <property type="entry name" value="PDZ domain-like"/>
    <property type="match status" value="1"/>
</dbReference>
<organism evidence="6 7">
    <name type="scientific">Mytilus coruscus</name>
    <name type="common">Sea mussel</name>
    <dbReference type="NCBI Taxonomy" id="42192"/>
    <lineage>
        <taxon>Eukaryota</taxon>
        <taxon>Metazoa</taxon>
        <taxon>Spiralia</taxon>
        <taxon>Lophotrochozoa</taxon>
        <taxon>Mollusca</taxon>
        <taxon>Bivalvia</taxon>
        <taxon>Autobranchia</taxon>
        <taxon>Pteriomorphia</taxon>
        <taxon>Mytilida</taxon>
        <taxon>Mytiloidea</taxon>
        <taxon>Mytilidae</taxon>
        <taxon>Mytilinae</taxon>
        <taxon>Mytilus</taxon>
    </lineage>
</organism>
<gene>
    <name evidence="6" type="ORF">MCOR_12598</name>
</gene>
<evidence type="ECO:0000313" key="6">
    <source>
        <dbReference type="EMBL" id="CAC5375660.1"/>
    </source>
</evidence>
<dbReference type="PANTHER" id="PTHR46848:SF1">
    <property type="entry name" value="REGULATOR OF G-PROTEIN SIGNALING 3"/>
    <property type="match status" value="1"/>
</dbReference>
<dbReference type="PROSITE" id="PS50010">
    <property type="entry name" value="DH_2"/>
    <property type="match status" value="1"/>
</dbReference>
<accession>A0A6J8AY99</accession>
<name>A0A6J8AY99_MYTCO</name>
<dbReference type="Proteomes" id="UP000507470">
    <property type="component" value="Unassembled WGS sequence"/>
</dbReference>
<dbReference type="SUPFAM" id="SSF50729">
    <property type="entry name" value="PH domain-like"/>
    <property type="match status" value="1"/>
</dbReference>
<dbReference type="PROSITE" id="PS50003">
    <property type="entry name" value="PH_DOMAIN"/>
    <property type="match status" value="1"/>
</dbReference>
<dbReference type="SMART" id="SM00239">
    <property type="entry name" value="C2"/>
    <property type="match status" value="1"/>
</dbReference>